<comment type="similarity">
    <text evidence="4">Belongs to the glutamate--cysteine ligase type 2 family. YbdK subfamily.</text>
</comment>
<dbReference type="SUPFAM" id="SSF55931">
    <property type="entry name" value="Glutamine synthetase/guanido kinase"/>
    <property type="match status" value="1"/>
</dbReference>
<sequence>MEQIPFVSSAPNTLGIELELQLINPRNFDLAAAADELLVQMANHPIADRVKPEITRSMIELNSSVHEHPVGLLAEMREMRDALCEAADAVGVSVAGGGAHPFMRWQERAISDSPRFQYLAEMYGYLARQFTVFGQHIHLGVPSGDAAVRMVHSLSPYIPHFIALSASSPYYEGVDTLFSCCRLNAVNSFPLAGHLPAEVMDWYQFEAHMAQLRQSGLAESIKDLYWDIRPKPEFGTVEIRVCDTPLTVERACQLAAFAQALAVLVSREPQPPSTAWLAYRSNHFQACRFGLQGSYVTPDGQRLRLIDHLRALFQRLMPIADELGTRDMLAMLQEEAVRNGNDARWLRGQFHRVRDLPAVVESMTRVWRGERDAAVVAEPAPRRRIRATSEPMHGGVQALATPEAGRTSGWGSDRLH</sequence>
<dbReference type="InterPro" id="IPR050141">
    <property type="entry name" value="GCL_type2/YbdK_subfam"/>
</dbReference>
<dbReference type="OrthoDB" id="9769628at2"/>
<keyword evidence="2 4" id="KW-0547">Nucleotide-binding</keyword>
<evidence type="ECO:0000256" key="2">
    <source>
        <dbReference type="ARBA" id="ARBA00022741"/>
    </source>
</evidence>
<dbReference type="NCBIfam" id="TIGR02050">
    <property type="entry name" value="gshA_cyan_rel"/>
    <property type="match status" value="1"/>
</dbReference>
<dbReference type="InterPro" id="IPR006336">
    <property type="entry name" value="GCS2"/>
</dbReference>
<dbReference type="PANTHER" id="PTHR36510:SF1">
    <property type="entry name" value="GLUTAMATE--CYSTEINE LIGASE 2-RELATED"/>
    <property type="match status" value="1"/>
</dbReference>
<proteinExistence type="inferred from homology"/>
<dbReference type="GO" id="GO:0004357">
    <property type="term" value="F:glutamate-cysteine ligase activity"/>
    <property type="evidence" value="ECO:0007669"/>
    <property type="project" value="UniProtKB-EC"/>
</dbReference>
<comment type="function">
    <text evidence="4">ATP-dependent carboxylate-amine ligase which exhibits weak glutamate--cysteine ligase activity.</text>
</comment>
<accession>A0A261TJW4</accession>
<dbReference type="Pfam" id="PF04107">
    <property type="entry name" value="GCS2"/>
    <property type="match status" value="1"/>
</dbReference>
<dbReference type="Gene3D" id="3.30.590.20">
    <property type="match status" value="1"/>
</dbReference>
<dbReference type="Proteomes" id="UP000216885">
    <property type="component" value="Unassembled WGS sequence"/>
</dbReference>
<keyword evidence="3 4" id="KW-0067">ATP-binding</keyword>
<evidence type="ECO:0000256" key="3">
    <source>
        <dbReference type="ARBA" id="ARBA00022840"/>
    </source>
</evidence>
<keyword evidence="1 4" id="KW-0436">Ligase</keyword>
<evidence type="ECO:0000313" key="7">
    <source>
        <dbReference type="Proteomes" id="UP000216885"/>
    </source>
</evidence>
<organism evidence="6 7">
    <name type="scientific">Bordetella genomosp. 4</name>
    <dbReference type="NCBI Taxonomy" id="463044"/>
    <lineage>
        <taxon>Bacteria</taxon>
        <taxon>Pseudomonadati</taxon>
        <taxon>Pseudomonadota</taxon>
        <taxon>Betaproteobacteria</taxon>
        <taxon>Burkholderiales</taxon>
        <taxon>Alcaligenaceae</taxon>
        <taxon>Bordetella</taxon>
    </lineage>
</organism>
<dbReference type="GO" id="GO:0042398">
    <property type="term" value="P:modified amino acid biosynthetic process"/>
    <property type="evidence" value="ECO:0007669"/>
    <property type="project" value="InterPro"/>
</dbReference>
<evidence type="ECO:0000256" key="1">
    <source>
        <dbReference type="ARBA" id="ARBA00022598"/>
    </source>
</evidence>
<feature type="region of interest" description="Disordered" evidence="5">
    <location>
        <begin position="383"/>
        <end position="416"/>
    </location>
</feature>
<protein>
    <recommendedName>
        <fullName evidence="4">Putative glutamate--cysteine ligase 2</fullName>
        <ecNumber evidence="4">6.3.2.2</ecNumber>
    </recommendedName>
    <alternativeName>
        <fullName evidence="4">Gamma-glutamylcysteine synthetase 2</fullName>
        <shortName evidence="4">GCS 2</shortName>
        <shortName evidence="4">Gamma-GCS 2</shortName>
    </alternativeName>
</protein>
<dbReference type="InterPro" id="IPR014746">
    <property type="entry name" value="Gln_synth/guanido_kin_cat_dom"/>
</dbReference>
<name>A0A261TJW4_9BORD</name>
<evidence type="ECO:0000256" key="5">
    <source>
        <dbReference type="SAM" id="MobiDB-lite"/>
    </source>
</evidence>
<evidence type="ECO:0000313" key="6">
    <source>
        <dbReference type="EMBL" id="OZI49968.1"/>
    </source>
</evidence>
<dbReference type="NCBIfam" id="NF010040">
    <property type="entry name" value="PRK13516.1"/>
    <property type="match status" value="1"/>
</dbReference>
<dbReference type="RefSeq" id="WP_094824224.1">
    <property type="nucleotide sequence ID" value="NZ_NEVO01000019.1"/>
</dbReference>
<evidence type="ECO:0000256" key="4">
    <source>
        <dbReference type="HAMAP-Rule" id="MF_01609"/>
    </source>
</evidence>
<dbReference type="PANTHER" id="PTHR36510">
    <property type="entry name" value="GLUTAMATE--CYSTEINE LIGASE 2-RELATED"/>
    <property type="match status" value="1"/>
</dbReference>
<comment type="catalytic activity">
    <reaction evidence="4">
        <text>L-cysteine + L-glutamate + ATP = gamma-L-glutamyl-L-cysteine + ADP + phosphate + H(+)</text>
        <dbReference type="Rhea" id="RHEA:13285"/>
        <dbReference type="ChEBI" id="CHEBI:15378"/>
        <dbReference type="ChEBI" id="CHEBI:29985"/>
        <dbReference type="ChEBI" id="CHEBI:30616"/>
        <dbReference type="ChEBI" id="CHEBI:35235"/>
        <dbReference type="ChEBI" id="CHEBI:43474"/>
        <dbReference type="ChEBI" id="CHEBI:58173"/>
        <dbReference type="ChEBI" id="CHEBI:456216"/>
        <dbReference type="EC" id="6.3.2.2"/>
    </reaction>
</comment>
<dbReference type="InterPro" id="IPR011793">
    <property type="entry name" value="YbdK"/>
</dbReference>
<comment type="caution">
    <text evidence="6">The sequence shown here is derived from an EMBL/GenBank/DDBJ whole genome shotgun (WGS) entry which is preliminary data.</text>
</comment>
<reference evidence="6 7" key="1">
    <citation type="submission" date="2017-05" db="EMBL/GenBank/DDBJ databases">
        <title>Complete and WGS of Bordetella genogroups.</title>
        <authorList>
            <person name="Spilker T."/>
            <person name="LiPuma J."/>
        </authorList>
    </citation>
    <scope>NUCLEOTIDE SEQUENCE [LARGE SCALE GENOMIC DNA]</scope>
    <source>
        <strain evidence="6 7">AU9919</strain>
    </source>
</reference>
<dbReference type="HAMAP" id="MF_01609">
    <property type="entry name" value="Glu_cys_ligase_2"/>
    <property type="match status" value="1"/>
</dbReference>
<dbReference type="EC" id="6.3.2.2" evidence="4"/>
<dbReference type="EMBL" id="NEVQ01000023">
    <property type="protein sequence ID" value="OZI49968.1"/>
    <property type="molecule type" value="Genomic_DNA"/>
</dbReference>
<gene>
    <name evidence="6" type="ORF">CAL20_24720</name>
</gene>
<dbReference type="GO" id="GO:0005524">
    <property type="term" value="F:ATP binding"/>
    <property type="evidence" value="ECO:0007669"/>
    <property type="project" value="UniProtKB-KW"/>
</dbReference>
<keyword evidence="7" id="KW-1185">Reference proteome</keyword>
<dbReference type="AlphaFoldDB" id="A0A261TJW4"/>